<proteinExistence type="predicted"/>
<keyword evidence="7" id="KW-0456">Lyase</keyword>
<protein>
    <recommendedName>
        <fullName evidence="9">Serine dehydratase beta chain domain-containing protein</fullName>
    </recommendedName>
</protein>
<dbReference type="SUPFAM" id="SSF143548">
    <property type="entry name" value="Serine metabolism enzymes domain"/>
    <property type="match status" value="1"/>
</dbReference>
<evidence type="ECO:0000256" key="6">
    <source>
        <dbReference type="ARBA" id="ARBA00023014"/>
    </source>
</evidence>
<dbReference type="AlphaFoldDB" id="A0A8H5GD04"/>
<keyword evidence="2" id="KW-0312">Gluconeogenesis</keyword>
<dbReference type="InterPro" id="IPR051318">
    <property type="entry name" value="Fe-S_L-Ser"/>
</dbReference>
<dbReference type="GO" id="GO:0051539">
    <property type="term" value="F:4 iron, 4 sulfur cluster binding"/>
    <property type="evidence" value="ECO:0007669"/>
    <property type="project" value="UniProtKB-KW"/>
</dbReference>
<feature type="domain" description="Serine dehydratase beta chain" evidence="9">
    <location>
        <begin position="77"/>
        <end position="230"/>
    </location>
</feature>
<dbReference type="OrthoDB" id="192663at2759"/>
<organism evidence="10 11">
    <name type="scientific">Leucocoprinus leucothites</name>
    <dbReference type="NCBI Taxonomy" id="201217"/>
    <lineage>
        <taxon>Eukaryota</taxon>
        <taxon>Fungi</taxon>
        <taxon>Dikarya</taxon>
        <taxon>Basidiomycota</taxon>
        <taxon>Agaricomycotina</taxon>
        <taxon>Agaricomycetes</taxon>
        <taxon>Agaricomycetidae</taxon>
        <taxon>Agaricales</taxon>
        <taxon>Agaricineae</taxon>
        <taxon>Agaricaceae</taxon>
        <taxon>Leucocoprinus</taxon>
    </lineage>
</organism>
<dbReference type="GO" id="GO:0003941">
    <property type="term" value="F:L-serine ammonia-lyase activity"/>
    <property type="evidence" value="ECO:0007669"/>
    <property type="project" value="InterPro"/>
</dbReference>
<feature type="compositionally biased region" description="Polar residues" evidence="8">
    <location>
        <begin position="285"/>
        <end position="301"/>
    </location>
</feature>
<dbReference type="FunFam" id="3.30.1330.90:FF:000001">
    <property type="entry name" value="L-serine ammonia-lyase 1"/>
    <property type="match status" value="1"/>
</dbReference>
<dbReference type="InterPro" id="IPR029009">
    <property type="entry name" value="ASB_dom_sf"/>
</dbReference>
<dbReference type="PANTHER" id="PTHR30182">
    <property type="entry name" value="L-SERINE DEHYDRATASE"/>
    <property type="match status" value="1"/>
</dbReference>
<evidence type="ECO:0000256" key="7">
    <source>
        <dbReference type="ARBA" id="ARBA00023239"/>
    </source>
</evidence>
<keyword evidence="5" id="KW-0408">Iron</keyword>
<evidence type="ECO:0000256" key="4">
    <source>
        <dbReference type="ARBA" id="ARBA00022723"/>
    </source>
</evidence>
<evidence type="ECO:0000256" key="2">
    <source>
        <dbReference type="ARBA" id="ARBA00022432"/>
    </source>
</evidence>
<dbReference type="PANTHER" id="PTHR30182:SF1">
    <property type="entry name" value="L-SERINE DEHYDRATASE 1"/>
    <property type="match status" value="1"/>
</dbReference>
<dbReference type="Proteomes" id="UP000559027">
    <property type="component" value="Unassembled WGS sequence"/>
</dbReference>
<evidence type="ECO:0000256" key="1">
    <source>
        <dbReference type="ARBA" id="ARBA00001966"/>
    </source>
</evidence>
<evidence type="ECO:0000313" key="11">
    <source>
        <dbReference type="Proteomes" id="UP000559027"/>
    </source>
</evidence>
<keyword evidence="4" id="KW-0479">Metal-binding</keyword>
<keyword evidence="11" id="KW-1185">Reference proteome</keyword>
<accession>A0A8H5GD04</accession>
<evidence type="ECO:0000313" key="10">
    <source>
        <dbReference type="EMBL" id="KAF5362546.1"/>
    </source>
</evidence>
<feature type="compositionally biased region" description="Low complexity" evidence="8">
    <location>
        <begin position="312"/>
        <end position="321"/>
    </location>
</feature>
<sequence length="528" mass="58122">MLAKVSRSLVASPSSKRPPLLLVSYTRRSLPATGRHTLPPSIPLATKRWLNTVLHQEPRDEHHPQQQKLFPEHAVISTFDLFSIGVGPSSSHTVGPMRAGRIFITDLKELNLLEKVHTIKINLYGSLAATGKGHHTPQAILLGLEGSDPETIDTGTIPSRYTSILQTKSLTLGGAHRIHYDQDRDMLWRYDIVLKTHPNGMRFSAFDEDGDLLATNEYFSVGGGFVVNDKTKVDENLFYKGVDKKAVHGARLHQSHSLAEPLSQTASLLPGTSEASESVPGDPVTTASTDSNVNTNFSNIDPDTAPFGAQTEGSEQGQSQSANELLPPYPFDTGATLLALTQKHNLSIAQIVHDNEKSFGYTDEEIHEKFFDVPWRRFVYHCHLTFWHMRFFSLLLLIGDVVLLIEHWSGVKIFYPGIASPGFDVPAIGPGSGRVADAISGPRFNTNKSSPTTTHFEDDDKSVYELVEEQDPTSKNGEVKPDESLASQAAKRKGVLAKMKYVPKIVGSVDHAIMPMPPVSSSGDFFWR</sequence>
<reference evidence="10 11" key="1">
    <citation type="journal article" date="2020" name="ISME J.">
        <title>Uncovering the hidden diversity of litter-decomposition mechanisms in mushroom-forming fungi.</title>
        <authorList>
            <person name="Floudas D."/>
            <person name="Bentzer J."/>
            <person name="Ahren D."/>
            <person name="Johansson T."/>
            <person name="Persson P."/>
            <person name="Tunlid A."/>
        </authorList>
    </citation>
    <scope>NUCLEOTIDE SEQUENCE [LARGE SCALE GENOMIC DNA]</scope>
    <source>
        <strain evidence="10 11">CBS 146.42</strain>
    </source>
</reference>
<evidence type="ECO:0000256" key="5">
    <source>
        <dbReference type="ARBA" id="ARBA00023004"/>
    </source>
</evidence>
<dbReference type="GO" id="GO:0006094">
    <property type="term" value="P:gluconeogenesis"/>
    <property type="evidence" value="ECO:0007669"/>
    <property type="project" value="UniProtKB-KW"/>
</dbReference>
<dbReference type="Gene3D" id="3.30.1330.90">
    <property type="entry name" value="D-3-phosphoglycerate dehydrogenase, domain 3"/>
    <property type="match status" value="1"/>
</dbReference>
<name>A0A8H5GD04_9AGAR</name>
<comment type="cofactor">
    <cofactor evidence="1">
        <name>[4Fe-4S] cluster</name>
        <dbReference type="ChEBI" id="CHEBI:49883"/>
    </cofactor>
</comment>
<dbReference type="GO" id="GO:0046872">
    <property type="term" value="F:metal ion binding"/>
    <property type="evidence" value="ECO:0007669"/>
    <property type="project" value="UniProtKB-KW"/>
</dbReference>
<gene>
    <name evidence="10" type="ORF">D9756_002551</name>
</gene>
<dbReference type="EMBL" id="JAACJO010000002">
    <property type="protein sequence ID" value="KAF5362546.1"/>
    <property type="molecule type" value="Genomic_DNA"/>
</dbReference>
<evidence type="ECO:0000256" key="3">
    <source>
        <dbReference type="ARBA" id="ARBA00022485"/>
    </source>
</evidence>
<dbReference type="InterPro" id="IPR005131">
    <property type="entry name" value="Ser_deHydtase_bsu"/>
</dbReference>
<evidence type="ECO:0000256" key="8">
    <source>
        <dbReference type="SAM" id="MobiDB-lite"/>
    </source>
</evidence>
<dbReference type="Pfam" id="PF03315">
    <property type="entry name" value="SDH_beta"/>
    <property type="match status" value="1"/>
</dbReference>
<evidence type="ECO:0000259" key="9">
    <source>
        <dbReference type="Pfam" id="PF03315"/>
    </source>
</evidence>
<feature type="region of interest" description="Disordered" evidence="8">
    <location>
        <begin position="268"/>
        <end position="325"/>
    </location>
</feature>
<keyword evidence="3" id="KW-0004">4Fe-4S</keyword>
<comment type="caution">
    <text evidence="10">The sequence shown here is derived from an EMBL/GenBank/DDBJ whole genome shotgun (WGS) entry which is preliminary data.</text>
</comment>
<keyword evidence="6" id="KW-0411">Iron-sulfur</keyword>